<evidence type="ECO:0000313" key="2">
    <source>
        <dbReference type="Proteomes" id="UP000014974"/>
    </source>
</evidence>
<dbReference type="EMBL" id="ATNM01000039">
    <property type="protein sequence ID" value="EPR70447.1"/>
    <property type="molecule type" value="Genomic_DNA"/>
</dbReference>
<dbReference type="Proteomes" id="UP000014974">
    <property type="component" value="Unassembled WGS sequence"/>
</dbReference>
<reference evidence="1 2" key="1">
    <citation type="journal article" date="2013" name="Genome Announc.">
        <title>Draft Genome Sequence of Cyclobacterium qasimii Strain M12-11BT, Isolated from Arctic Marine Sediment.</title>
        <authorList>
            <person name="Shivaji S."/>
            <person name="Ara S."/>
            <person name="Singh A."/>
            <person name="Kumar Pinnaka A."/>
        </authorList>
    </citation>
    <scope>NUCLEOTIDE SEQUENCE [LARGE SCALE GENOMIC DNA]</scope>
    <source>
        <strain evidence="1 2">M12-11B</strain>
    </source>
</reference>
<sequence>MDDVKRPVFGFIVDSADIFADHAQNQKDNAAEQELDHNK</sequence>
<evidence type="ECO:0000313" key="1">
    <source>
        <dbReference type="EMBL" id="EPR70447.1"/>
    </source>
</evidence>
<dbReference type="AlphaFoldDB" id="S7VLW8"/>
<comment type="caution">
    <text evidence="1">The sequence shown here is derived from an EMBL/GenBank/DDBJ whole genome shotgun (WGS) entry which is preliminary data.</text>
</comment>
<name>S7VLW8_9BACT</name>
<gene>
    <name evidence="1" type="ORF">ADICYQ_1018</name>
</gene>
<organism evidence="1 2">
    <name type="scientific">Cyclobacterium qasimii M12-11B</name>
    <dbReference type="NCBI Taxonomy" id="641524"/>
    <lineage>
        <taxon>Bacteria</taxon>
        <taxon>Pseudomonadati</taxon>
        <taxon>Bacteroidota</taxon>
        <taxon>Cytophagia</taxon>
        <taxon>Cytophagales</taxon>
        <taxon>Cyclobacteriaceae</taxon>
        <taxon>Cyclobacterium</taxon>
    </lineage>
</organism>
<protein>
    <submittedName>
        <fullName evidence="1">Uncharacterized protein</fullName>
    </submittedName>
</protein>
<proteinExistence type="predicted"/>
<accession>S7VLW8</accession>